<protein>
    <recommendedName>
        <fullName evidence="1">Bacterial CdiA-CT RNAse A domain-containing protein</fullName>
    </recommendedName>
</protein>
<gene>
    <name evidence="2" type="ordered locus">Krad_4353</name>
</gene>
<evidence type="ECO:0000313" key="3">
    <source>
        <dbReference type="Proteomes" id="UP000001116"/>
    </source>
</evidence>
<dbReference type="AlphaFoldDB" id="A6WG77"/>
<accession>A6WG77</accession>
<evidence type="ECO:0000259" key="1">
    <source>
        <dbReference type="Pfam" id="PF18431"/>
    </source>
</evidence>
<dbReference type="STRING" id="266940.Krad_4353"/>
<dbReference type="RefSeq" id="WP_012085884.1">
    <property type="nucleotide sequence ID" value="NC_009664.2"/>
</dbReference>
<dbReference type="HOGENOM" id="CLU_656862_0_0_11"/>
<organism evidence="2 3">
    <name type="scientific">Kineococcus radiotolerans (strain ATCC BAA-149 / DSM 14245 / SRS30216)</name>
    <dbReference type="NCBI Taxonomy" id="266940"/>
    <lineage>
        <taxon>Bacteria</taxon>
        <taxon>Bacillati</taxon>
        <taxon>Actinomycetota</taxon>
        <taxon>Actinomycetes</taxon>
        <taxon>Kineosporiales</taxon>
        <taxon>Kineosporiaceae</taxon>
        <taxon>Kineococcus</taxon>
    </lineage>
</organism>
<feature type="domain" description="Bacterial CdiA-CT RNAse A" evidence="1">
    <location>
        <begin position="297"/>
        <end position="415"/>
    </location>
</feature>
<dbReference type="EMBL" id="CP000750">
    <property type="protein sequence ID" value="ABS05816.1"/>
    <property type="molecule type" value="Genomic_DNA"/>
</dbReference>
<name>A6WG77_KINRD</name>
<dbReference type="InterPro" id="IPR041436">
    <property type="entry name" value="RNAse_A_bac"/>
</dbReference>
<sequence length="418" mass="44625">MDELSTSSPAAADAAALTARATARDATAVRDRVDVAVAALEGWYGPARDGFSARVSQVRDELDALSSTAAAGAALIEEHARRLSMLRAKLAGIDAETARLQRRVDAGVVDLAAWQGDWAQLERWQDSRHRVLAEFDQATEEFAARLFAVLDQVPHRPRRLGEHVDDAAATVAASAGDAAFLALGWTEDGPGWRAAWQQVPAAAVDAATHPVATLADAVAWDDWTQGRYGAGAATLGMAAVGRGIGRGIGRGAPPGVARPAGRRWARHLDARGNPLPQSLEDLLAGVDLERSEVFPSAHTLSRHVEVDDEFLRNRLRTGEVEGGAVRRAPDTVSRWKDRETAEEVVTAALRTRRAGVEAAAGTGVRDVRVEAPAPADSGTIWTRSSGGEAVRRNPSRVVVVLTRADDGSWFVRTSYLEV</sequence>
<proteinExistence type="predicted"/>
<evidence type="ECO:0000313" key="2">
    <source>
        <dbReference type="EMBL" id="ABS05816.1"/>
    </source>
</evidence>
<reference evidence="3" key="1">
    <citation type="journal article" date="2008" name="PLoS ONE">
        <title>Survival in nuclear waste, extreme resistance, and potential applications gleaned from the genome sequence of Kineococcus radiotolerans SRS30216.</title>
        <authorList>
            <person name="Bagwell C.E."/>
            <person name="Bhat S."/>
            <person name="Hawkins G.M."/>
            <person name="Smith B.W."/>
            <person name="Biswas T."/>
            <person name="Hoover T.R."/>
            <person name="Saunders E."/>
            <person name="Han C.S."/>
            <person name="Tsodikov O.V."/>
            <person name="Shimkets L.J."/>
        </authorList>
    </citation>
    <scope>NUCLEOTIDE SEQUENCE [LARGE SCALE GENOMIC DNA]</scope>
    <source>
        <strain evidence="3">ATCC BAA-149 / DSM 14245 / SRS30216</strain>
    </source>
</reference>
<keyword evidence="3" id="KW-1185">Reference proteome</keyword>
<dbReference type="OrthoDB" id="3912727at2"/>
<dbReference type="Pfam" id="PF18431">
    <property type="entry name" value="RNAse_A_bac"/>
    <property type="match status" value="1"/>
</dbReference>
<dbReference type="KEGG" id="kra:Krad_4353"/>
<dbReference type="Proteomes" id="UP000001116">
    <property type="component" value="Chromosome"/>
</dbReference>